<dbReference type="RefSeq" id="XP_013331349.1">
    <property type="nucleotide sequence ID" value="XM_013475895.1"/>
</dbReference>
<dbReference type="EMBL" id="LASV01000049">
    <property type="protein sequence ID" value="KKA24737.1"/>
    <property type="molecule type" value="Genomic_DNA"/>
</dbReference>
<dbReference type="Proteomes" id="UP000053958">
    <property type="component" value="Unassembled WGS sequence"/>
</dbReference>
<dbReference type="OrthoDB" id="5397087at2759"/>
<dbReference type="STRING" id="1408163.A0A0F4Z2L3"/>
<keyword evidence="3" id="KW-1185">Reference proteome</keyword>
<sequence length="615" mass="67851">MATWTLLPSPGLERRIRSGTHPAERLSLWIFDADVYTSAFVAASRRKDRSLDARLESANRASMLHKKRTGKALNITKEIVEKEAMYEEVDERYQEKRLRMLQAQNMQIEEQFQRQLLAAFAAGANSTRQAGRVSQDGGVQKMRIDIPPARDFLPGHHHHRSMSAVSAMSANSAAGLVLSPSACSPATSYVQSPGSSYGNFANLQQQFPGYLTPSQSPTWPSTTAATTQFQQMTPQAQAQSVAAWRQQVLQRAHMGAGSAWLGHPFRQRLASAPDALMMMQQQRSGAGTPTNNNNNNSNNSNNSNSNSNNDAAVSRSRSESAQPQPVFSKDDSQLLSSGDLLTTLGQETWPTPELSPSPTSNSSPASAGDDKPSSATQEDSDVKQPPVLVSTDEVDPEYDEFTRFALGLESGPQWQAPVADPATTTFDDWVTLETLDGDLTLAASSRVILYLKIGCRRYAGFKFQPFRGKHGRVWQGWTLGVQGKYLPIQVSIDVFSCNETELGISIYPTEKKFRGLGNSLASIREEEEERRMIKVTIRRIIILIPTYLGIHCRSIADQDLLPFSVISTGTIINYYGVLWYLCRLQNPIPQDMSSLAVNKSYIIKKKASPLQQGKG</sequence>
<protein>
    <submittedName>
        <fullName evidence="2">Uncharacterized protein</fullName>
    </submittedName>
</protein>
<proteinExistence type="predicted"/>
<feature type="region of interest" description="Disordered" evidence="1">
    <location>
        <begin position="282"/>
        <end position="394"/>
    </location>
</feature>
<feature type="compositionally biased region" description="Low complexity" evidence="1">
    <location>
        <begin position="291"/>
        <end position="309"/>
    </location>
</feature>
<reference evidence="2 3" key="1">
    <citation type="submission" date="2015-04" db="EMBL/GenBank/DDBJ databases">
        <authorList>
            <person name="Heijne W.H."/>
            <person name="Fedorova N.D."/>
            <person name="Nierman W.C."/>
            <person name="Vollebregt A.W."/>
            <person name="Zhao Z."/>
            <person name="Wu L."/>
            <person name="Kumar M."/>
            <person name="Stam H."/>
            <person name="van den Berg M.A."/>
            <person name="Pel H.J."/>
        </authorList>
    </citation>
    <scope>NUCLEOTIDE SEQUENCE [LARGE SCALE GENOMIC DNA]</scope>
    <source>
        <strain evidence="2 3">CBS 393.64</strain>
    </source>
</reference>
<evidence type="ECO:0000313" key="2">
    <source>
        <dbReference type="EMBL" id="KKA24737.1"/>
    </source>
</evidence>
<evidence type="ECO:0000256" key="1">
    <source>
        <dbReference type="SAM" id="MobiDB-lite"/>
    </source>
</evidence>
<gene>
    <name evidence="2" type="ORF">T310_1202</name>
</gene>
<feature type="compositionally biased region" description="Low complexity" evidence="1">
    <location>
        <begin position="333"/>
        <end position="366"/>
    </location>
</feature>
<accession>A0A0F4Z2L3</accession>
<dbReference type="AlphaFoldDB" id="A0A0F4Z2L3"/>
<organism evidence="2 3">
    <name type="scientific">Rasamsonia emersonii (strain ATCC 16479 / CBS 393.64 / IMI 116815)</name>
    <dbReference type="NCBI Taxonomy" id="1408163"/>
    <lineage>
        <taxon>Eukaryota</taxon>
        <taxon>Fungi</taxon>
        <taxon>Dikarya</taxon>
        <taxon>Ascomycota</taxon>
        <taxon>Pezizomycotina</taxon>
        <taxon>Eurotiomycetes</taxon>
        <taxon>Eurotiomycetidae</taxon>
        <taxon>Eurotiales</taxon>
        <taxon>Trichocomaceae</taxon>
        <taxon>Rasamsonia</taxon>
    </lineage>
</organism>
<dbReference type="GeneID" id="25313553"/>
<evidence type="ECO:0000313" key="3">
    <source>
        <dbReference type="Proteomes" id="UP000053958"/>
    </source>
</evidence>
<name>A0A0F4Z2L3_RASE3</name>
<comment type="caution">
    <text evidence="2">The sequence shown here is derived from an EMBL/GenBank/DDBJ whole genome shotgun (WGS) entry which is preliminary data.</text>
</comment>